<reference evidence="2" key="1">
    <citation type="journal article" date="2017" name="Nature">
        <title>The sunflower genome provides insights into oil metabolism, flowering and Asterid evolution.</title>
        <authorList>
            <person name="Badouin H."/>
            <person name="Gouzy J."/>
            <person name="Grassa C.J."/>
            <person name="Murat F."/>
            <person name="Staton S.E."/>
            <person name="Cottret L."/>
            <person name="Lelandais-Briere C."/>
            <person name="Owens G.L."/>
            <person name="Carrere S."/>
            <person name="Mayjonade B."/>
            <person name="Legrand L."/>
            <person name="Gill N."/>
            <person name="Kane N.C."/>
            <person name="Bowers J.E."/>
            <person name="Hubner S."/>
            <person name="Bellec A."/>
            <person name="Berard A."/>
            <person name="Berges H."/>
            <person name="Blanchet N."/>
            <person name="Boniface M.C."/>
            <person name="Brunel D."/>
            <person name="Catrice O."/>
            <person name="Chaidir N."/>
            <person name="Claudel C."/>
            <person name="Donnadieu C."/>
            <person name="Faraut T."/>
            <person name="Fievet G."/>
            <person name="Helmstetter N."/>
            <person name="King M."/>
            <person name="Knapp S.J."/>
            <person name="Lai Z."/>
            <person name="Le Paslier M.C."/>
            <person name="Lippi Y."/>
            <person name="Lorenzon L."/>
            <person name="Mandel J.R."/>
            <person name="Marage G."/>
            <person name="Marchand G."/>
            <person name="Marquand E."/>
            <person name="Bret-Mestries E."/>
            <person name="Morien E."/>
            <person name="Nambeesan S."/>
            <person name="Nguyen T."/>
            <person name="Pegot-Espagnet P."/>
            <person name="Pouilly N."/>
            <person name="Raftis F."/>
            <person name="Sallet E."/>
            <person name="Schiex T."/>
            <person name="Thomas J."/>
            <person name="Vandecasteele C."/>
            <person name="Vares D."/>
            <person name="Vear F."/>
            <person name="Vautrin S."/>
            <person name="Crespi M."/>
            <person name="Mangin B."/>
            <person name="Burke J.M."/>
            <person name="Salse J."/>
            <person name="Munos S."/>
            <person name="Vincourt P."/>
            <person name="Rieseberg L.H."/>
            <person name="Langlade N.B."/>
        </authorList>
    </citation>
    <scope>NUCLEOTIDE SEQUENCE [LARGE SCALE GENOMIC DNA]</scope>
    <source>
        <strain evidence="2">cv. SF193</strain>
    </source>
</reference>
<keyword evidence="2" id="KW-1185">Reference proteome</keyword>
<dbReference type="Proteomes" id="UP000215914">
    <property type="component" value="Chromosome 1"/>
</dbReference>
<dbReference type="AlphaFoldDB" id="A0A251VJF6"/>
<protein>
    <submittedName>
        <fullName evidence="1">Uncharacterized protein</fullName>
    </submittedName>
</protein>
<gene>
    <name evidence="1" type="ORF">HannXRQ_Chr01g0000331</name>
</gene>
<sequence>MGPVSYFQINRIQVKTLTSTLSTKHIKKPQNRVYPCHVKSNKSHITTSYIYKH</sequence>
<dbReference type="EMBL" id="CM007890">
    <property type="protein sequence ID" value="OTG35767.1"/>
    <property type="molecule type" value="Genomic_DNA"/>
</dbReference>
<proteinExistence type="predicted"/>
<evidence type="ECO:0000313" key="2">
    <source>
        <dbReference type="Proteomes" id="UP000215914"/>
    </source>
</evidence>
<evidence type="ECO:0000313" key="1">
    <source>
        <dbReference type="EMBL" id="OTG35767.1"/>
    </source>
</evidence>
<organism evidence="1 2">
    <name type="scientific">Helianthus annuus</name>
    <name type="common">Common sunflower</name>
    <dbReference type="NCBI Taxonomy" id="4232"/>
    <lineage>
        <taxon>Eukaryota</taxon>
        <taxon>Viridiplantae</taxon>
        <taxon>Streptophyta</taxon>
        <taxon>Embryophyta</taxon>
        <taxon>Tracheophyta</taxon>
        <taxon>Spermatophyta</taxon>
        <taxon>Magnoliopsida</taxon>
        <taxon>eudicotyledons</taxon>
        <taxon>Gunneridae</taxon>
        <taxon>Pentapetalae</taxon>
        <taxon>asterids</taxon>
        <taxon>campanulids</taxon>
        <taxon>Asterales</taxon>
        <taxon>Asteraceae</taxon>
        <taxon>Asteroideae</taxon>
        <taxon>Heliantheae alliance</taxon>
        <taxon>Heliantheae</taxon>
        <taxon>Helianthus</taxon>
    </lineage>
</organism>
<dbReference type="InParanoid" id="A0A251VJF6"/>
<name>A0A251VJF6_HELAN</name>
<accession>A0A251VJF6</accession>